<keyword evidence="3" id="KW-0813">Transport</keyword>
<evidence type="ECO:0000256" key="7">
    <source>
        <dbReference type="ARBA" id="ARBA00023237"/>
    </source>
</evidence>
<feature type="coiled-coil region" evidence="8">
    <location>
        <begin position="349"/>
        <end position="408"/>
    </location>
</feature>
<name>A0A0K6II54_9GAMM</name>
<accession>A0A0K6II54</accession>
<dbReference type="RefSeq" id="WP_055461755.1">
    <property type="nucleotide sequence ID" value="NZ_CYHG01000002.1"/>
</dbReference>
<evidence type="ECO:0000256" key="5">
    <source>
        <dbReference type="ARBA" id="ARBA00022692"/>
    </source>
</evidence>
<dbReference type="InterPro" id="IPR003423">
    <property type="entry name" value="OMP_efflux"/>
</dbReference>
<comment type="similarity">
    <text evidence="2">Belongs to the outer membrane factor (OMF) (TC 1.B.17) family.</text>
</comment>
<dbReference type="AlphaFoldDB" id="A0A0K6II54"/>
<dbReference type="GO" id="GO:0015288">
    <property type="term" value="F:porin activity"/>
    <property type="evidence" value="ECO:0007669"/>
    <property type="project" value="TreeGrafter"/>
</dbReference>
<dbReference type="PANTHER" id="PTHR30026">
    <property type="entry name" value="OUTER MEMBRANE PROTEIN TOLC"/>
    <property type="match status" value="1"/>
</dbReference>
<evidence type="ECO:0000313" key="10">
    <source>
        <dbReference type="EMBL" id="CUB02784.1"/>
    </source>
</evidence>
<evidence type="ECO:0000256" key="2">
    <source>
        <dbReference type="ARBA" id="ARBA00007613"/>
    </source>
</evidence>
<dbReference type="PANTHER" id="PTHR30026:SF20">
    <property type="entry name" value="OUTER MEMBRANE PROTEIN TOLC"/>
    <property type="match status" value="1"/>
</dbReference>
<evidence type="ECO:0000256" key="9">
    <source>
        <dbReference type="SAM" id="SignalP"/>
    </source>
</evidence>
<dbReference type="SUPFAM" id="SSF56954">
    <property type="entry name" value="Outer membrane efflux proteins (OEP)"/>
    <property type="match status" value="1"/>
</dbReference>
<proteinExistence type="inferred from homology"/>
<evidence type="ECO:0000256" key="8">
    <source>
        <dbReference type="SAM" id="Coils"/>
    </source>
</evidence>
<dbReference type="STRING" id="1137284.GCA_001418205_00626"/>
<dbReference type="InterPro" id="IPR051906">
    <property type="entry name" value="TolC-like"/>
</dbReference>
<keyword evidence="4" id="KW-1134">Transmembrane beta strand</keyword>
<keyword evidence="8" id="KW-0175">Coiled coil</keyword>
<organism evidence="10 11">
    <name type="scientific">Marinomonas fungiae</name>
    <dbReference type="NCBI Taxonomy" id="1137284"/>
    <lineage>
        <taxon>Bacteria</taxon>
        <taxon>Pseudomonadati</taxon>
        <taxon>Pseudomonadota</taxon>
        <taxon>Gammaproteobacteria</taxon>
        <taxon>Oceanospirillales</taxon>
        <taxon>Oceanospirillaceae</taxon>
        <taxon>Marinomonas</taxon>
    </lineage>
</organism>
<dbReference type="Gene3D" id="1.20.1600.10">
    <property type="entry name" value="Outer membrane efflux proteins (OEP)"/>
    <property type="match status" value="1"/>
</dbReference>
<dbReference type="Proteomes" id="UP000182769">
    <property type="component" value="Unassembled WGS sequence"/>
</dbReference>
<dbReference type="GO" id="GO:0015562">
    <property type="term" value="F:efflux transmembrane transporter activity"/>
    <property type="evidence" value="ECO:0007669"/>
    <property type="project" value="InterPro"/>
</dbReference>
<dbReference type="GO" id="GO:1990281">
    <property type="term" value="C:efflux pump complex"/>
    <property type="evidence" value="ECO:0007669"/>
    <property type="project" value="TreeGrafter"/>
</dbReference>
<evidence type="ECO:0000313" key="11">
    <source>
        <dbReference type="Proteomes" id="UP000182769"/>
    </source>
</evidence>
<gene>
    <name evidence="10" type="ORF">Ga0061065_102121</name>
</gene>
<evidence type="ECO:0000256" key="3">
    <source>
        <dbReference type="ARBA" id="ARBA00022448"/>
    </source>
</evidence>
<keyword evidence="11" id="KW-1185">Reference proteome</keyword>
<keyword evidence="7" id="KW-0998">Cell outer membrane</keyword>
<keyword evidence="9" id="KW-0732">Signal</keyword>
<evidence type="ECO:0000256" key="1">
    <source>
        <dbReference type="ARBA" id="ARBA00004442"/>
    </source>
</evidence>
<feature type="signal peptide" evidence="9">
    <location>
        <begin position="1"/>
        <end position="24"/>
    </location>
</feature>
<feature type="chain" id="PRO_5005505113" evidence="9">
    <location>
        <begin position="25"/>
        <end position="472"/>
    </location>
</feature>
<comment type="subcellular location">
    <subcellularLocation>
        <location evidence="1">Cell outer membrane</location>
    </subcellularLocation>
</comment>
<evidence type="ECO:0000256" key="6">
    <source>
        <dbReference type="ARBA" id="ARBA00023136"/>
    </source>
</evidence>
<reference evidence="11" key="1">
    <citation type="submission" date="2015-08" db="EMBL/GenBank/DDBJ databases">
        <authorList>
            <person name="Varghese N."/>
        </authorList>
    </citation>
    <scope>NUCLEOTIDE SEQUENCE [LARGE SCALE GENOMIC DNA]</scope>
    <source>
        <strain evidence="11">JCM 18476</strain>
    </source>
</reference>
<keyword evidence="5" id="KW-0812">Transmembrane</keyword>
<evidence type="ECO:0000256" key="4">
    <source>
        <dbReference type="ARBA" id="ARBA00022452"/>
    </source>
</evidence>
<dbReference type="Pfam" id="PF02321">
    <property type="entry name" value="OEP"/>
    <property type="match status" value="2"/>
</dbReference>
<dbReference type="OrthoDB" id="9813458at2"/>
<dbReference type="GO" id="GO:0009279">
    <property type="term" value="C:cell outer membrane"/>
    <property type="evidence" value="ECO:0007669"/>
    <property type="project" value="UniProtKB-SubCell"/>
</dbReference>
<keyword evidence="6" id="KW-0472">Membrane</keyword>
<protein>
    <submittedName>
        <fullName evidence="10">Outer membrane protein TolC</fullName>
    </submittedName>
</protein>
<dbReference type="EMBL" id="CYHG01000002">
    <property type="protein sequence ID" value="CUB02784.1"/>
    <property type="molecule type" value="Genomic_DNA"/>
</dbReference>
<sequence length="472" mass="52722">MRVPFKPQLIALLVSSSLASAVMAEEANTTSSELVLTTGFVSAFKLAKEHDPQLKYAFYNYQAEQEQDDIAMSQLLPNASLSASYTKQDVDDYFTQNRTNSVGDPVQGFAENPARYAGTQDYSVYQLNVRQSLINVAAWQAYGSAKDAVQQSQYTYTRAEQELIYRLSQAYLEALTAAQQVYIYQEKLESLQLKLDQTARMNELGVGNRLNVLRATSSRDVAKSDLLQAKSQLDDAITNLENLTGNKISIPEDWVKNGHQVFPQLVGGSTEEWVAKVQNNAEILAEMANVRSKEGEASSSQSQHLPTLDLSLSYMDRISDDMYDDSTNYTASVELNIPIYSGGRISAQARQAEAAYNAAQARYEQTLSDKTQAIKLAFTQISSYRERLQALEESRKSSQAFLEAAERQADLSLGSQVDVLEARTELYDVRLEFVKTLSNYLTADLNLLLETGQLNEQTLARYDQLLDNNTHL</sequence>